<dbReference type="RefSeq" id="WP_118910927.1">
    <property type="nucleotide sequence ID" value="NZ_QOCS01000014.1"/>
</dbReference>
<evidence type="ECO:0000256" key="2">
    <source>
        <dbReference type="SAM" id="Coils"/>
    </source>
</evidence>
<proteinExistence type="predicted"/>
<evidence type="ECO:0000313" key="7">
    <source>
        <dbReference type="Proteomes" id="UP000284822"/>
    </source>
</evidence>
<dbReference type="NCBIfam" id="TIGR01760">
    <property type="entry name" value="tape_meas_TP901"/>
    <property type="match status" value="1"/>
</dbReference>
<gene>
    <name evidence="6" type="ORF">DS832_06945</name>
</gene>
<dbReference type="InterPro" id="IPR023346">
    <property type="entry name" value="Lysozyme-like_dom_sf"/>
</dbReference>
<keyword evidence="4" id="KW-0812">Transmembrane</keyword>
<evidence type="ECO:0000313" key="6">
    <source>
        <dbReference type="EMBL" id="RHW46080.1"/>
    </source>
</evidence>
<feature type="transmembrane region" description="Helical" evidence="4">
    <location>
        <begin position="614"/>
        <end position="636"/>
    </location>
</feature>
<dbReference type="EMBL" id="QOCS01000014">
    <property type="protein sequence ID" value="RHW46080.1"/>
    <property type="molecule type" value="Genomic_DNA"/>
</dbReference>
<name>A0A3R7CKK0_9LACO</name>
<dbReference type="PANTHER" id="PTHR37813">
    <property type="entry name" value="FELS-2 PROPHAGE PROTEIN"/>
    <property type="match status" value="1"/>
</dbReference>
<feature type="coiled-coil region" evidence="2">
    <location>
        <begin position="61"/>
        <end position="144"/>
    </location>
</feature>
<reference evidence="6 7" key="1">
    <citation type="submission" date="2018-07" db="EMBL/GenBank/DDBJ databases">
        <title>Genome sequences of six Lactobacillus spp. isolated from bumble bee guts.</title>
        <authorList>
            <person name="Motta E.V.S."/>
            <person name="Moran N.A."/>
        </authorList>
    </citation>
    <scope>NUCLEOTIDE SEQUENCE [LARGE SCALE GENOMIC DNA]</scope>
    <source>
        <strain evidence="6 7">LV-8.1</strain>
    </source>
</reference>
<dbReference type="PANTHER" id="PTHR37813:SF1">
    <property type="entry name" value="FELS-2 PROPHAGE PROTEIN"/>
    <property type="match status" value="1"/>
</dbReference>
<feature type="region of interest" description="Disordered" evidence="3">
    <location>
        <begin position="1220"/>
        <end position="1244"/>
    </location>
</feature>
<accession>A0A3R7CKK0</accession>
<dbReference type="SUPFAM" id="SSF53955">
    <property type="entry name" value="Lysozyme-like"/>
    <property type="match status" value="1"/>
</dbReference>
<comment type="caution">
    <text evidence="6">The sequence shown here is derived from an EMBL/GenBank/DDBJ whole genome shotgun (WGS) entry which is preliminary data.</text>
</comment>
<sequence>MAISGRPLGSMIIELGLEDTKFEQSLTSLKKQFDLAKSAMKANIAVLSSTEDSYVKASGKVESLTQVMAANERQIQKLKSDYDTAVRVNGKYSDSATKLGKKINDAEKQQAGFARQLTNAKLEMKNAANGTEEYQAALERTKREISSTDDLLRTQGKTTQANVAKYRSLSTEISQYDNLISAEKKKLEDLRTSKGNDSKATKDQELKIKELTNAEEKAKFQHDELGKSVKHLSDNQAQAIDATGKFSTKIGEAESKIKGVGQNMTTTFTTPIVAGLGYATNSAINFDSQIQKIGPLLNDNGRITANVKKQLHEMSDESKNWATQYGISTTKINSGMEEIVKSGYSAQQTMGAMPAILDASVASGDDFNTVMTVSTSTLEQFGLKVDSTSGMLKNTQRVTDSLTYVANKTSSSFDSIGESMQYIGPSAHAAGISLEQTAAMIGLMSQQGIKGSVAGTALREALTRLIKPSKQNIQGFKELGINVEDFKNHTLTLPEMINQIKNNTAGWKDEQKAAAIATAFGTEAQAGMNALISQGGTAITDLENRTKKAGGTTKRIAAEMNNTSKAHMNQFKESIQVLATSVGENLVPIFTNATKHLTSFIKWFGKLSAPTKEFAVNTALVVAAIGPLALAISGVLRSLRLLSDGLGLIRSHPIVALIVGISLALVEAYQHIKPFHDAVNALFKTLKDVFTNIKNWFAELPNNFNKAVAGINKWMSSLSTNFNNGISGIKKWFSSLGSKIGNIWNTVKTGFNKWITGAGKIGKDILNAIINVLKGFGKLAVYALAFPVGLAVIITKPLVKPLQNIIKNLVSGIKSIWTPFVNWLRNTWEPITAFWKATWTNLSNWFKSVTKAISQTFHTVFDAIVNWFKVVVGDISQTWQNTWNNISNFIRPILSGISNFISASIKAIADIWSNVWTSVSQFFSNVWNGMVNFLNPILSSISSFISSALNGITNTWKSMWNGMSDFFGQIWKTIKQFAQDGINGVINVINAGVDAIDTVWKFFTGKKTSVAHLQPVHFEQGGIVQQHLSVINDGMGTNWKELVQLPNGELMMSHERNWTGLLPEGSRVYSGEETKTIMQMAGIDHYANGGVVGAVKGAFNWSVDTLNNLTSSIGDKFSAIEKFLEHPIENTKSLMKSAAQKFMPTIQSYADLATGALDKTADGIANWVKEHLQKFFDSLAAPAGAGAQRWRPTVEAALSMLGLPTGEAYINHIISQIQTESGGNQNARQPGADPDNDGSGPALGLMQTKRGTFNSYALPGHNNIFNGFDNILSALRYTVSRYGVGGILSVLGHGHGYANGGFVFNEQIASIAENNRPEAIVPLTNQTRAMQILAQIKEKYGLTAGGDILFDTSGIEDKQEQEIRLLKEQNDLMFKIFQVILNLKNSGSNDLNFMNQLSEFLDDKGLKRRKVAKFQS</sequence>
<dbReference type="Gene3D" id="1.10.530.10">
    <property type="match status" value="1"/>
</dbReference>
<evidence type="ECO:0000256" key="1">
    <source>
        <dbReference type="ARBA" id="ARBA00022612"/>
    </source>
</evidence>
<feature type="transmembrane region" description="Helical" evidence="4">
    <location>
        <begin position="648"/>
        <end position="666"/>
    </location>
</feature>
<keyword evidence="4" id="KW-0472">Membrane</keyword>
<evidence type="ECO:0000256" key="4">
    <source>
        <dbReference type="SAM" id="Phobius"/>
    </source>
</evidence>
<feature type="domain" description="Phage tail tape measure protein" evidence="5">
    <location>
        <begin position="316"/>
        <end position="521"/>
    </location>
</feature>
<evidence type="ECO:0000259" key="5">
    <source>
        <dbReference type="Pfam" id="PF10145"/>
    </source>
</evidence>
<keyword evidence="2" id="KW-0175">Coiled coil</keyword>
<organism evidence="6 7">
    <name type="scientific">Bombilactobacillus bombi</name>
    <dbReference type="NCBI Taxonomy" id="1303590"/>
    <lineage>
        <taxon>Bacteria</taxon>
        <taxon>Bacillati</taxon>
        <taxon>Bacillota</taxon>
        <taxon>Bacilli</taxon>
        <taxon>Lactobacillales</taxon>
        <taxon>Lactobacillaceae</taxon>
        <taxon>Bombilactobacillus</taxon>
    </lineage>
</organism>
<evidence type="ECO:0000256" key="3">
    <source>
        <dbReference type="SAM" id="MobiDB-lite"/>
    </source>
</evidence>
<dbReference type="SUPFAM" id="SSF48371">
    <property type="entry name" value="ARM repeat"/>
    <property type="match status" value="1"/>
</dbReference>
<dbReference type="Proteomes" id="UP000284822">
    <property type="component" value="Unassembled WGS sequence"/>
</dbReference>
<keyword evidence="1" id="KW-1188">Viral release from host cell</keyword>
<dbReference type="InterPro" id="IPR016024">
    <property type="entry name" value="ARM-type_fold"/>
</dbReference>
<protein>
    <submittedName>
        <fullName evidence="6">Phage tail tape measure protein</fullName>
    </submittedName>
</protein>
<dbReference type="Gene3D" id="1.20.120.20">
    <property type="entry name" value="Apolipoprotein"/>
    <property type="match status" value="1"/>
</dbReference>
<dbReference type="Pfam" id="PF10145">
    <property type="entry name" value="PhageMin_Tail"/>
    <property type="match status" value="1"/>
</dbReference>
<keyword evidence="4" id="KW-1133">Transmembrane helix</keyword>
<dbReference type="CDD" id="cd13402">
    <property type="entry name" value="LT_TF-like"/>
    <property type="match status" value="1"/>
</dbReference>
<dbReference type="InterPro" id="IPR010090">
    <property type="entry name" value="Phage_tape_meas"/>
</dbReference>